<keyword evidence="4" id="KW-1185">Reference proteome</keyword>
<evidence type="ECO:0008006" key="6">
    <source>
        <dbReference type="Google" id="ProtNLM"/>
    </source>
</evidence>
<feature type="compositionally biased region" description="Polar residues" evidence="1">
    <location>
        <begin position="109"/>
        <end position="121"/>
    </location>
</feature>
<feature type="compositionally biased region" description="Low complexity" evidence="1">
    <location>
        <begin position="98"/>
        <end position="108"/>
    </location>
</feature>
<feature type="compositionally biased region" description="Basic and acidic residues" evidence="1">
    <location>
        <begin position="361"/>
        <end position="371"/>
    </location>
</feature>
<organism evidence="2 4">
    <name type="scientific">Verticillium longisporum</name>
    <name type="common">Verticillium dahliae var. longisporum</name>
    <dbReference type="NCBI Taxonomy" id="100787"/>
    <lineage>
        <taxon>Eukaryota</taxon>
        <taxon>Fungi</taxon>
        <taxon>Dikarya</taxon>
        <taxon>Ascomycota</taxon>
        <taxon>Pezizomycotina</taxon>
        <taxon>Sordariomycetes</taxon>
        <taxon>Hypocreomycetidae</taxon>
        <taxon>Glomerellales</taxon>
        <taxon>Plectosphaerellaceae</taxon>
        <taxon>Verticillium</taxon>
    </lineage>
</organism>
<feature type="region of interest" description="Disordered" evidence="1">
    <location>
        <begin position="236"/>
        <end position="271"/>
    </location>
</feature>
<feature type="compositionally biased region" description="Low complexity" evidence="1">
    <location>
        <begin position="316"/>
        <end position="330"/>
    </location>
</feature>
<protein>
    <recommendedName>
        <fullName evidence="6">Signal peptide-containing protein</fullName>
    </recommendedName>
</protein>
<feature type="non-terminal residue" evidence="2">
    <location>
        <position position="446"/>
    </location>
</feature>
<proteinExistence type="predicted"/>
<dbReference type="EMBL" id="CVQI01035384">
    <property type="protein sequence ID" value="CRK46199.1"/>
    <property type="molecule type" value="Genomic_DNA"/>
</dbReference>
<dbReference type="STRING" id="100787.A0A0G4LB63"/>
<evidence type="ECO:0000313" key="3">
    <source>
        <dbReference type="EMBL" id="CRK46199.1"/>
    </source>
</evidence>
<feature type="region of interest" description="Disordered" evidence="1">
    <location>
        <begin position="70"/>
        <end position="136"/>
    </location>
</feature>
<evidence type="ECO:0000313" key="2">
    <source>
        <dbReference type="EMBL" id="CRK19273.1"/>
    </source>
</evidence>
<feature type="region of interest" description="Disordered" evidence="1">
    <location>
        <begin position="303"/>
        <end position="425"/>
    </location>
</feature>
<feature type="compositionally biased region" description="Polar residues" evidence="1">
    <location>
        <begin position="79"/>
        <end position="97"/>
    </location>
</feature>
<feature type="compositionally biased region" description="Low complexity" evidence="1">
    <location>
        <begin position="239"/>
        <end position="262"/>
    </location>
</feature>
<feature type="region of interest" description="Disordered" evidence="1">
    <location>
        <begin position="31"/>
        <end position="58"/>
    </location>
</feature>
<dbReference type="Proteomes" id="UP000045706">
    <property type="component" value="Unassembled WGS sequence"/>
</dbReference>
<evidence type="ECO:0000313" key="4">
    <source>
        <dbReference type="Proteomes" id="UP000044602"/>
    </source>
</evidence>
<evidence type="ECO:0000256" key="1">
    <source>
        <dbReference type="SAM" id="MobiDB-lite"/>
    </source>
</evidence>
<feature type="compositionally biased region" description="Polar residues" evidence="1">
    <location>
        <begin position="405"/>
        <end position="421"/>
    </location>
</feature>
<reference evidence="4 5" key="1">
    <citation type="submission" date="2015-05" db="EMBL/GenBank/DDBJ databases">
        <authorList>
            <person name="Fogelqvist Johan"/>
        </authorList>
    </citation>
    <scope>NUCLEOTIDE SEQUENCE [LARGE SCALE GENOMIC DNA]</scope>
    <source>
        <strain evidence="2">VL1</strain>
        <strain evidence="3">VL2</strain>
    </source>
</reference>
<name>A0A0G4LB63_VERLO</name>
<dbReference type="AlphaFoldDB" id="A0A0G4LB63"/>
<evidence type="ECO:0000313" key="5">
    <source>
        <dbReference type="Proteomes" id="UP000045706"/>
    </source>
</evidence>
<gene>
    <name evidence="2" type="ORF">BN1708_012578</name>
    <name evidence="3" type="ORF">BN1723_006930</name>
</gene>
<dbReference type="EMBL" id="CVQH01010557">
    <property type="protein sequence ID" value="CRK19273.1"/>
    <property type="molecule type" value="Genomic_DNA"/>
</dbReference>
<sequence length="446" mass="49109">MSLPVAIRSVIFYYLACTPCNDAKGRYRAKQKAEKDRENKATLEMEQPGLYAHPSPWNTNPYWQEEIDIGPKLPKKTGNKSSSQRGLHSAGTSAGRDSTSASLTATSSNLEYSTTGRTSPTIIPEDDGTRISGDGWNKTRYQREDEELWGGDLSKMGHKLVDNIVKAGNSAGRMIKGELSKERQVTEEERRDFYFTPKNPPVNEYHPPIVGSTPVHKNALQWMLQPPPTAKLMEGRVPVSRAKSSSSVASRGSRASKASRAATTEDTPLGRIVREKALQEKLRKQETPSETELIDALIGSRSRQTLVSTRGRSMRSRSLSLESEMYSEPSTDSELVERRKHARRQPNYQDADGSSDDEDLDALRQSRDSLRARGSTRVAARPRLGTIRSSGTGHSKPRAALAAKPTNTRAESITPQPSSPTAPAKAYVMSTTMGKHDENQAIPAGF</sequence>
<dbReference type="Proteomes" id="UP000044602">
    <property type="component" value="Unassembled WGS sequence"/>
</dbReference>
<feature type="compositionally biased region" description="Basic and acidic residues" evidence="1">
    <location>
        <begin position="31"/>
        <end position="43"/>
    </location>
</feature>
<accession>A0A0G4LB63</accession>